<feature type="region of interest" description="Disordered" evidence="1">
    <location>
        <begin position="1"/>
        <end position="25"/>
    </location>
</feature>
<name>A0A6P1DFE8_9NOCA</name>
<gene>
    <name evidence="2" type="ORF">GV789_23115</name>
</gene>
<dbReference type="AlphaFoldDB" id="A0A6P1DFE8"/>
<dbReference type="Proteomes" id="UP000468928">
    <property type="component" value="Unassembled WGS sequence"/>
</dbReference>
<evidence type="ECO:0000313" key="3">
    <source>
        <dbReference type="Proteomes" id="UP000468928"/>
    </source>
</evidence>
<sequence length="85" mass="9091">MSRPRRALPSTETDGGRGVSSALGGRPNLSVLAIRLRPVLPWSTMARARTADRTRCDAYRIAHGVSSGFANRYEGMTCTGITVGV</sequence>
<dbReference type="RefSeq" id="WP_163830009.1">
    <property type="nucleotide sequence ID" value="NZ_JAAGUZ010000079.1"/>
</dbReference>
<evidence type="ECO:0000256" key="1">
    <source>
        <dbReference type="SAM" id="MobiDB-lite"/>
    </source>
</evidence>
<comment type="caution">
    <text evidence="2">The sequence shown here is derived from an EMBL/GenBank/DDBJ whole genome shotgun (WGS) entry which is preliminary data.</text>
</comment>
<dbReference type="EMBL" id="JAAGUZ010000079">
    <property type="protein sequence ID" value="NEW47313.1"/>
    <property type="molecule type" value="Genomic_DNA"/>
</dbReference>
<reference evidence="2 3" key="1">
    <citation type="submission" date="2020-01" db="EMBL/GenBank/DDBJ databases">
        <title>Genetics and antimicrobial susceptibilities of Nocardia species isolated from the soil; a comparison with species isolated from humans.</title>
        <authorList>
            <person name="Carrasco G."/>
            <person name="Monzon S."/>
            <person name="Sansegundo M."/>
            <person name="Garcia E."/>
            <person name="Garrido N."/>
            <person name="Medina M.J."/>
            <person name="Villalon P."/>
            <person name="Ramirez-Arocha A.C."/>
            <person name="Jimenez P."/>
            <person name="Cuesta I."/>
            <person name="Valdezate S."/>
        </authorList>
    </citation>
    <scope>NUCLEOTIDE SEQUENCE [LARGE SCALE GENOMIC DNA]</scope>
    <source>
        <strain evidence="2 3">CNM20110639</strain>
    </source>
</reference>
<proteinExistence type="predicted"/>
<organism evidence="2 3">
    <name type="scientific">Nocardia cyriacigeorgica</name>
    <dbReference type="NCBI Taxonomy" id="135487"/>
    <lineage>
        <taxon>Bacteria</taxon>
        <taxon>Bacillati</taxon>
        <taxon>Actinomycetota</taxon>
        <taxon>Actinomycetes</taxon>
        <taxon>Mycobacteriales</taxon>
        <taxon>Nocardiaceae</taxon>
        <taxon>Nocardia</taxon>
    </lineage>
</organism>
<evidence type="ECO:0000313" key="2">
    <source>
        <dbReference type="EMBL" id="NEW47313.1"/>
    </source>
</evidence>
<accession>A0A6P1DFE8</accession>
<protein>
    <submittedName>
        <fullName evidence="2">Uncharacterized protein</fullName>
    </submittedName>
</protein>